<dbReference type="AlphaFoldDB" id="A0A2I0A7E1"/>
<sequence length="57" mass="6385">MSEISSLNHLKPLCVALDALFRLNSNRQAQLSACHCLLRLSLSVFLGIPYISHQQYA</sequence>
<gene>
    <name evidence="1" type="ORF">AXF42_Ash002822</name>
</gene>
<accession>A0A2I0A7E1</accession>
<name>A0A2I0A7E1_9ASPA</name>
<proteinExistence type="predicted"/>
<organism evidence="1 2">
    <name type="scientific">Apostasia shenzhenica</name>
    <dbReference type="NCBI Taxonomy" id="1088818"/>
    <lineage>
        <taxon>Eukaryota</taxon>
        <taxon>Viridiplantae</taxon>
        <taxon>Streptophyta</taxon>
        <taxon>Embryophyta</taxon>
        <taxon>Tracheophyta</taxon>
        <taxon>Spermatophyta</taxon>
        <taxon>Magnoliopsida</taxon>
        <taxon>Liliopsida</taxon>
        <taxon>Asparagales</taxon>
        <taxon>Orchidaceae</taxon>
        <taxon>Apostasioideae</taxon>
        <taxon>Apostasia</taxon>
    </lineage>
</organism>
<protein>
    <submittedName>
        <fullName evidence="1">Uncharacterized protein</fullName>
    </submittedName>
</protein>
<evidence type="ECO:0000313" key="2">
    <source>
        <dbReference type="Proteomes" id="UP000236161"/>
    </source>
</evidence>
<dbReference type="EMBL" id="KZ452013">
    <property type="protein sequence ID" value="PKA51457.1"/>
    <property type="molecule type" value="Genomic_DNA"/>
</dbReference>
<dbReference type="Proteomes" id="UP000236161">
    <property type="component" value="Unassembled WGS sequence"/>
</dbReference>
<evidence type="ECO:0000313" key="1">
    <source>
        <dbReference type="EMBL" id="PKA51457.1"/>
    </source>
</evidence>
<keyword evidence="2" id="KW-1185">Reference proteome</keyword>
<reference evidence="1 2" key="1">
    <citation type="journal article" date="2017" name="Nature">
        <title>The Apostasia genome and the evolution of orchids.</title>
        <authorList>
            <person name="Zhang G.Q."/>
            <person name="Liu K.W."/>
            <person name="Li Z."/>
            <person name="Lohaus R."/>
            <person name="Hsiao Y.Y."/>
            <person name="Niu S.C."/>
            <person name="Wang J.Y."/>
            <person name="Lin Y.C."/>
            <person name="Xu Q."/>
            <person name="Chen L.J."/>
            <person name="Yoshida K."/>
            <person name="Fujiwara S."/>
            <person name="Wang Z.W."/>
            <person name="Zhang Y.Q."/>
            <person name="Mitsuda N."/>
            <person name="Wang M."/>
            <person name="Liu G.H."/>
            <person name="Pecoraro L."/>
            <person name="Huang H.X."/>
            <person name="Xiao X.J."/>
            <person name="Lin M."/>
            <person name="Wu X.Y."/>
            <person name="Wu W.L."/>
            <person name="Chen Y.Y."/>
            <person name="Chang S.B."/>
            <person name="Sakamoto S."/>
            <person name="Ohme-Takagi M."/>
            <person name="Yagi M."/>
            <person name="Zeng S.J."/>
            <person name="Shen C.Y."/>
            <person name="Yeh C.M."/>
            <person name="Luo Y.B."/>
            <person name="Tsai W.C."/>
            <person name="Van de Peer Y."/>
            <person name="Liu Z.J."/>
        </authorList>
    </citation>
    <scope>NUCLEOTIDE SEQUENCE [LARGE SCALE GENOMIC DNA]</scope>
    <source>
        <strain evidence="2">cv. Shenzhen</strain>
        <tissue evidence="1">Stem</tissue>
    </source>
</reference>